<proteinExistence type="predicted"/>
<dbReference type="EnsemblPlants" id="OPUNC03G11240.1">
    <property type="protein sequence ID" value="OPUNC03G11240.1"/>
    <property type="gene ID" value="OPUNC03G11240"/>
</dbReference>
<dbReference type="Gramene" id="OPUNC03G11240.1">
    <property type="protein sequence ID" value="OPUNC03G11240.1"/>
    <property type="gene ID" value="OPUNC03G11240"/>
</dbReference>
<feature type="region of interest" description="Disordered" evidence="1">
    <location>
        <begin position="1"/>
        <end position="24"/>
    </location>
</feature>
<name>A0A0E0KBP2_ORYPU</name>
<dbReference type="Proteomes" id="UP000026962">
    <property type="component" value="Chromosome 3"/>
</dbReference>
<sequence>MTAASFDGVGSRASVGDNDSGARASSAVDLAWTARAYPTVADLARHGASRPGGEDSKTATRCSCRLWSSRWAREREPRLSSDGEEERHRCWSRLTPNLGLHRFRLMLPSFDSLVAPDAAIARFVGRAHRRHRIGRVVVMERDGKKRRGWRKKMNMICGSHVQVRKKIENVTIMIQF</sequence>
<reference evidence="2" key="1">
    <citation type="submission" date="2015-04" db="UniProtKB">
        <authorList>
            <consortium name="EnsemblPlants"/>
        </authorList>
    </citation>
    <scope>IDENTIFICATION</scope>
</reference>
<keyword evidence="3" id="KW-1185">Reference proteome</keyword>
<dbReference type="AlphaFoldDB" id="A0A0E0KBP2"/>
<accession>A0A0E0KBP2</accession>
<protein>
    <submittedName>
        <fullName evidence="2">Uncharacterized protein</fullName>
    </submittedName>
</protein>
<evidence type="ECO:0000256" key="1">
    <source>
        <dbReference type="SAM" id="MobiDB-lite"/>
    </source>
</evidence>
<reference evidence="2" key="2">
    <citation type="submission" date="2018-05" db="EMBL/GenBank/DDBJ databases">
        <title>OpunRS2 (Oryza punctata Reference Sequence Version 2).</title>
        <authorList>
            <person name="Zhang J."/>
            <person name="Kudrna D."/>
            <person name="Lee S."/>
            <person name="Talag J."/>
            <person name="Welchert J."/>
            <person name="Wing R.A."/>
        </authorList>
    </citation>
    <scope>NUCLEOTIDE SEQUENCE [LARGE SCALE GENOMIC DNA]</scope>
</reference>
<evidence type="ECO:0000313" key="3">
    <source>
        <dbReference type="Proteomes" id="UP000026962"/>
    </source>
</evidence>
<evidence type="ECO:0000313" key="2">
    <source>
        <dbReference type="EnsemblPlants" id="OPUNC03G11240.1"/>
    </source>
</evidence>
<dbReference type="HOGENOM" id="CLU_1527608_0_0_1"/>
<organism evidence="2">
    <name type="scientific">Oryza punctata</name>
    <name type="common">Red rice</name>
    <dbReference type="NCBI Taxonomy" id="4537"/>
    <lineage>
        <taxon>Eukaryota</taxon>
        <taxon>Viridiplantae</taxon>
        <taxon>Streptophyta</taxon>
        <taxon>Embryophyta</taxon>
        <taxon>Tracheophyta</taxon>
        <taxon>Spermatophyta</taxon>
        <taxon>Magnoliopsida</taxon>
        <taxon>Liliopsida</taxon>
        <taxon>Poales</taxon>
        <taxon>Poaceae</taxon>
        <taxon>BOP clade</taxon>
        <taxon>Oryzoideae</taxon>
        <taxon>Oryzeae</taxon>
        <taxon>Oryzinae</taxon>
        <taxon>Oryza</taxon>
    </lineage>
</organism>